<dbReference type="HOGENOM" id="CLU_1777719_0_0_1"/>
<comment type="caution">
    <text evidence="2">The sequence shown here is derived from an EMBL/GenBank/DDBJ whole genome shotgun (WGS) entry which is preliminary data.</text>
</comment>
<evidence type="ECO:0000313" key="3">
    <source>
        <dbReference type="Proteomes" id="UP000005426"/>
    </source>
</evidence>
<feature type="compositionally biased region" description="Basic and acidic residues" evidence="1">
    <location>
        <begin position="118"/>
        <end position="129"/>
    </location>
</feature>
<dbReference type="OMA" id="FYMASTV"/>
<feature type="region of interest" description="Disordered" evidence="1">
    <location>
        <begin position="118"/>
        <end position="146"/>
    </location>
</feature>
<sequence length="146" mass="17173">MNPSPEIFDRLFKPGEDDIEWIRARIEKHLNACKRYLNMHPSKVEKALDEANDASSLAVAEGMVKIDRKIKFYRAECHRRLEEWREAGKLYEECVVDARDEKYLAGMRRLCRDKLSGPRNDSRLRHKEGCGNLRQMSRSHNDKVEV</sequence>
<gene>
    <name evidence="2" type="ORF">TRIATDRAFT_39175</name>
</gene>
<name>G9NWJ6_HYPAI</name>
<dbReference type="AlphaFoldDB" id="G9NWJ6"/>
<reference evidence="2 3" key="1">
    <citation type="journal article" date="2011" name="Genome Biol.">
        <title>Comparative genome sequence analysis underscores mycoparasitism as the ancestral life style of Trichoderma.</title>
        <authorList>
            <person name="Kubicek C.P."/>
            <person name="Herrera-Estrella A."/>
            <person name="Seidl-Seiboth V."/>
            <person name="Martinez D.A."/>
            <person name="Druzhinina I.S."/>
            <person name="Thon M."/>
            <person name="Zeilinger S."/>
            <person name="Casas-Flores S."/>
            <person name="Horwitz B.A."/>
            <person name="Mukherjee P.K."/>
            <person name="Mukherjee M."/>
            <person name="Kredics L."/>
            <person name="Alcaraz L.D."/>
            <person name="Aerts A."/>
            <person name="Antal Z."/>
            <person name="Atanasova L."/>
            <person name="Cervantes-Badillo M.G."/>
            <person name="Challacombe J."/>
            <person name="Chertkov O."/>
            <person name="McCluskey K."/>
            <person name="Coulpier F."/>
            <person name="Deshpande N."/>
            <person name="von Doehren H."/>
            <person name="Ebbole D.J."/>
            <person name="Esquivel-Naranjo E.U."/>
            <person name="Fekete E."/>
            <person name="Flipphi M."/>
            <person name="Glaser F."/>
            <person name="Gomez-Rodriguez E.Y."/>
            <person name="Gruber S."/>
            <person name="Han C."/>
            <person name="Henrissat B."/>
            <person name="Hermosa R."/>
            <person name="Hernandez-Onate M."/>
            <person name="Karaffa L."/>
            <person name="Kosti I."/>
            <person name="Le Crom S."/>
            <person name="Lindquist E."/>
            <person name="Lucas S."/>
            <person name="Luebeck M."/>
            <person name="Luebeck P.S."/>
            <person name="Margeot A."/>
            <person name="Metz B."/>
            <person name="Misra M."/>
            <person name="Nevalainen H."/>
            <person name="Omann M."/>
            <person name="Packer N."/>
            <person name="Perrone G."/>
            <person name="Uresti-Rivera E.E."/>
            <person name="Salamov A."/>
            <person name="Schmoll M."/>
            <person name="Seiboth B."/>
            <person name="Shapiro H."/>
            <person name="Sukno S."/>
            <person name="Tamayo-Ramos J.A."/>
            <person name="Tisch D."/>
            <person name="Wiest A."/>
            <person name="Wilkinson H.H."/>
            <person name="Zhang M."/>
            <person name="Coutinho P.M."/>
            <person name="Kenerley C.M."/>
            <person name="Monte E."/>
            <person name="Baker S.E."/>
            <person name="Grigoriev I.V."/>
        </authorList>
    </citation>
    <scope>NUCLEOTIDE SEQUENCE [LARGE SCALE GENOMIC DNA]</scope>
    <source>
        <strain evidence="3">ATCC 20476 / IMI 206040</strain>
    </source>
</reference>
<dbReference type="Proteomes" id="UP000005426">
    <property type="component" value="Unassembled WGS sequence"/>
</dbReference>
<accession>G9NWJ6</accession>
<protein>
    <submittedName>
        <fullName evidence="2">Uncharacterized protein</fullName>
    </submittedName>
</protein>
<evidence type="ECO:0000256" key="1">
    <source>
        <dbReference type="SAM" id="MobiDB-lite"/>
    </source>
</evidence>
<keyword evidence="3" id="KW-1185">Reference proteome</keyword>
<dbReference type="EMBL" id="ABDG02000024">
    <property type="protein sequence ID" value="EHK45351.1"/>
    <property type="molecule type" value="Genomic_DNA"/>
</dbReference>
<organism evidence="2 3">
    <name type="scientific">Hypocrea atroviridis (strain ATCC 20476 / IMI 206040)</name>
    <name type="common">Trichoderma atroviride</name>
    <dbReference type="NCBI Taxonomy" id="452589"/>
    <lineage>
        <taxon>Eukaryota</taxon>
        <taxon>Fungi</taxon>
        <taxon>Dikarya</taxon>
        <taxon>Ascomycota</taxon>
        <taxon>Pezizomycotina</taxon>
        <taxon>Sordariomycetes</taxon>
        <taxon>Hypocreomycetidae</taxon>
        <taxon>Hypocreales</taxon>
        <taxon>Hypocreaceae</taxon>
        <taxon>Trichoderma</taxon>
    </lineage>
</organism>
<dbReference type="eggNOG" id="ENOG502RKEA">
    <property type="taxonomic scope" value="Eukaryota"/>
</dbReference>
<proteinExistence type="predicted"/>
<dbReference type="OrthoDB" id="4897830at2759"/>
<evidence type="ECO:0000313" key="2">
    <source>
        <dbReference type="EMBL" id="EHK45351.1"/>
    </source>
</evidence>